<dbReference type="Pfam" id="PF06723">
    <property type="entry name" value="MreB_Mbl"/>
    <property type="match status" value="1"/>
</dbReference>
<dbReference type="EMBL" id="BX571659">
    <property type="protein sequence ID" value="CAE10074.1"/>
    <property type="molecule type" value="Genomic_DNA"/>
</dbReference>
<feature type="binding site" evidence="6">
    <location>
        <begin position="290"/>
        <end position="293"/>
    </location>
    <ligand>
        <name>ATP</name>
        <dbReference type="ChEBI" id="CHEBI:30616"/>
    </ligand>
</feature>
<dbReference type="HAMAP" id="MF_02207">
    <property type="entry name" value="MreB"/>
    <property type="match status" value="1"/>
</dbReference>
<keyword evidence="3 6" id="KW-0067">ATP-binding</keyword>
<dbReference type="CDD" id="cd10225">
    <property type="entry name" value="ASKHA_NBD_MreB-like"/>
    <property type="match status" value="1"/>
</dbReference>
<dbReference type="RefSeq" id="WP_011138868.1">
    <property type="nucleotide sequence ID" value="NC_005090.1"/>
</dbReference>
<evidence type="ECO:0000256" key="6">
    <source>
        <dbReference type="HAMAP-Rule" id="MF_02207"/>
    </source>
</evidence>
<dbReference type="Gene3D" id="3.30.420.40">
    <property type="match status" value="2"/>
</dbReference>
<keyword evidence="2 6" id="KW-0547">Nucleotide-binding</keyword>
<dbReference type="InterPro" id="IPR056546">
    <property type="entry name" value="MreB_MamK-like"/>
</dbReference>
<evidence type="ECO:0000256" key="5">
    <source>
        <dbReference type="ARBA" id="ARBA00023458"/>
    </source>
</evidence>
<evidence type="ECO:0000313" key="8">
    <source>
        <dbReference type="Proteomes" id="UP000000422"/>
    </source>
</evidence>
<reference evidence="7 8" key="1">
    <citation type="journal article" date="2003" name="Proc. Natl. Acad. Sci. U.S.A.">
        <title>Complete genome sequence and analysis of Wolinella succinogenes.</title>
        <authorList>
            <person name="Baar C."/>
            <person name="Eppinger M."/>
            <person name="Raddatz G."/>
            <person name="Simon JM."/>
            <person name="Lanz C."/>
            <person name="Klimmek O."/>
            <person name="Nandakumar R."/>
            <person name="Gross R."/>
            <person name="Rosinus A."/>
            <person name="Keller H."/>
            <person name="Jagtap P."/>
            <person name="Linke B."/>
            <person name="Meyer F."/>
            <person name="Lederer H."/>
            <person name="Schuster S.C."/>
        </authorList>
    </citation>
    <scope>NUCLEOTIDE SEQUENCE [LARGE SCALE GENOMIC DNA]</scope>
    <source>
        <strain evidence="8">ATCC 29543 / DSM 1740 / CCUG 13145 / JCM 31913 / LMG 7466 / NCTC 11488 / FDC 602W</strain>
    </source>
</reference>
<dbReference type="GO" id="GO:0005524">
    <property type="term" value="F:ATP binding"/>
    <property type="evidence" value="ECO:0007669"/>
    <property type="project" value="UniProtKB-KW"/>
</dbReference>
<keyword evidence="4 6" id="KW-0133">Cell shape</keyword>
<comment type="subcellular location">
    <subcellularLocation>
        <location evidence="6">Cytoplasm</location>
    </subcellularLocation>
    <text evidence="6">Membrane-associated.</text>
</comment>
<dbReference type="PRINTS" id="PR01652">
    <property type="entry name" value="SHAPEPROTEIN"/>
</dbReference>
<evidence type="ECO:0000256" key="3">
    <source>
        <dbReference type="ARBA" id="ARBA00022840"/>
    </source>
</evidence>
<feature type="binding site" evidence="6">
    <location>
        <begin position="210"/>
        <end position="213"/>
    </location>
    <ligand>
        <name>ATP</name>
        <dbReference type="ChEBI" id="CHEBI:30616"/>
    </ligand>
</feature>
<keyword evidence="8" id="KW-1185">Reference proteome</keyword>
<evidence type="ECO:0000256" key="2">
    <source>
        <dbReference type="ARBA" id="ARBA00022741"/>
    </source>
</evidence>
<dbReference type="InterPro" id="IPR004000">
    <property type="entry name" value="Actin"/>
</dbReference>
<evidence type="ECO:0000256" key="1">
    <source>
        <dbReference type="ARBA" id="ARBA00022490"/>
    </source>
</evidence>
<dbReference type="STRING" id="273121.WS0971"/>
<feature type="binding site" evidence="6">
    <location>
        <begin position="17"/>
        <end position="19"/>
    </location>
    <ligand>
        <name>ATP</name>
        <dbReference type="ChEBI" id="CHEBI:30616"/>
    </ligand>
</feature>
<evidence type="ECO:0000256" key="4">
    <source>
        <dbReference type="ARBA" id="ARBA00022960"/>
    </source>
</evidence>
<comment type="function">
    <text evidence="6">Forms membrane-associated dynamic filaments that are essential for cell shape determination. Acts by regulating cell wall synthesis and cell elongation, and thus cell shape. A feedback loop between cell geometry and MreB localization may maintain elongated cell shape by targeting cell wall growth to regions of negative cell wall curvature.</text>
</comment>
<accession>Q7M9F2</accession>
<dbReference type="PANTHER" id="PTHR42749:SF1">
    <property type="entry name" value="CELL SHAPE-DETERMINING PROTEIN MREB"/>
    <property type="match status" value="1"/>
</dbReference>
<protein>
    <recommendedName>
        <fullName evidence="6">Cell shape-determining protein MreB</fullName>
    </recommendedName>
</protein>
<evidence type="ECO:0000313" key="7">
    <source>
        <dbReference type="EMBL" id="CAE10074.1"/>
    </source>
</evidence>
<dbReference type="InterPro" id="IPR004753">
    <property type="entry name" value="MreB"/>
</dbReference>
<dbReference type="NCBIfam" id="NF010539">
    <property type="entry name" value="PRK13927.1"/>
    <property type="match status" value="1"/>
</dbReference>
<comment type="similarity">
    <text evidence="5 6">Belongs to the FtsA/MreB family.</text>
</comment>
<dbReference type="HOGENOM" id="CLU_052037_0_1_7"/>
<dbReference type="PANTHER" id="PTHR42749">
    <property type="entry name" value="CELL SHAPE-DETERMINING PROTEIN MREB"/>
    <property type="match status" value="1"/>
</dbReference>
<dbReference type="GO" id="GO:0000902">
    <property type="term" value="P:cell morphogenesis"/>
    <property type="evidence" value="ECO:0007669"/>
    <property type="project" value="InterPro"/>
</dbReference>
<proteinExistence type="inferred from homology"/>
<dbReference type="KEGG" id="wsu:WS0971"/>
<dbReference type="InterPro" id="IPR043129">
    <property type="entry name" value="ATPase_NBD"/>
</dbReference>
<dbReference type="GO" id="GO:0005737">
    <property type="term" value="C:cytoplasm"/>
    <property type="evidence" value="ECO:0007669"/>
    <property type="project" value="UniProtKB-SubCell"/>
</dbReference>
<dbReference type="SUPFAM" id="SSF53067">
    <property type="entry name" value="Actin-like ATPase domain"/>
    <property type="match status" value="2"/>
</dbReference>
<dbReference type="eggNOG" id="COG1077">
    <property type="taxonomic scope" value="Bacteria"/>
</dbReference>
<sequence length="337" mass="36319">MIDFFTKRRDIVIDLGTANTIVCLEPQGVVFNEPSCIAIERKYGSDKVVAIGSKAKAMRGKTPEKLKVIYPLSSGAISDFEMTKTFMGTLISGLLGRFIFKPRVGISIPQNLTPVERNSLYEATLLAGAKEVVLIEDPFSAAVGAGIDISSSRGRMIVDLGSGLTEVSIISLGGLVASKSSKVAGDSLDMAIVEYIKHHKSLSISKDMAEEIKIKLGNIENPSHEERMSAKAKDLIHGLPVSFEISSYELYTAIMPSIEKIKKTIAEAISMTPPQIAPDILEDGVILTGGGALLKGLREYLSRELQLEVRLSPNPLLDISTGARDILKTMGHLPAPL</sequence>
<organism evidence="8">
    <name type="scientific">Wolinella succinogenes (strain ATCC 29543 / DSM 1740 / CCUG 13145 / JCM 31913 / LMG 7466 / NCTC 11488 / FDC 602W)</name>
    <name type="common">Vibrio succinogenes</name>
    <dbReference type="NCBI Taxonomy" id="273121"/>
    <lineage>
        <taxon>Bacteria</taxon>
        <taxon>Pseudomonadati</taxon>
        <taxon>Campylobacterota</taxon>
        <taxon>Epsilonproteobacteria</taxon>
        <taxon>Campylobacterales</taxon>
        <taxon>Helicobacteraceae</taxon>
        <taxon>Wolinella</taxon>
    </lineage>
</organism>
<name>Q7M9F2_WOLSU</name>
<comment type="caution">
    <text evidence="6">Lacks conserved residue(s) required for the propagation of feature annotation.</text>
</comment>
<dbReference type="Proteomes" id="UP000000422">
    <property type="component" value="Chromosome"/>
</dbReference>
<dbReference type="GO" id="GO:0008360">
    <property type="term" value="P:regulation of cell shape"/>
    <property type="evidence" value="ECO:0007669"/>
    <property type="project" value="UniProtKB-UniRule"/>
</dbReference>
<dbReference type="SMART" id="SM00268">
    <property type="entry name" value="ACTIN"/>
    <property type="match status" value="1"/>
</dbReference>
<dbReference type="AlphaFoldDB" id="Q7M9F2"/>
<comment type="subunit">
    <text evidence="6">Forms polymers.</text>
</comment>
<gene>
    <name evidence="7" type="primary">MREB</name>
    <name evidence="6" type="synonym">mreB</name>
    <name evidence="7" type="ordered locus">WS0971</name>
</gene>
<keyword evidence="1 6" id="KW-0963">Cytoplasm</keyword>